<dbReference type="Proteomes" id="UP000261212">
    <property type="component" value="Unassembled WGS sequence"/>
</dbReference>
<dbReference type="InterPro" id="IPR043739">
    <property type="entry name" value="DUF5684"/>
</dbReference>
<accession>A0A3E3DZV7</accession>
<name>A0A3E3DZV7_9FIRM</name>
<feature type="transmembrane region" description="Helical" evidence="1">
    <location>
        <begin position="45"/>
        <end position="74"/>
    </location>
</feature>
<evidence type="ECO:0000256" key="1">
    <source>
        <dbReference type="SAM" id="Phobius"/>
    </source>
</evidence>
<sequence>MFIEIMQRIVDDLSFYISTIDIGWAFEDLSAPILPSGIAVTSNEYLSLFIILLFLILNYITIVYFVLLPFIILARFKVFKKANEKGYKSFIPFYSRYILYKIGMDNGWYFIFSFIPIANIIVHILMCLKLSEKFDLNKAFTIGLILLFPLFLMILGFNKSTYMGNTLYDKEIVNLDK</sequence>
<protein>
    <submittedName>
        <fullName evidence="2">Uncharacterized protein</fullName>
    </submittedName>
</protein>
<dbReference type="Pfam" id="PF18936">
    <property type="entry name" value="DUF5684"/>
    <property type="match status" value="1"/>
</dbReference>
<reference evidence="2 3" key="1">
    <citation type="submission" date="2018-08" db="EMBL/GenBank/DDBJ databases">
        <title>A genome reference for cultivated species of the human gut microbiota.</title>
        <authorList>
            <person name="Zou Y."/>
            <person name="Xue W."/>
            <person name="Luo G."/>
        </authorList>
    </citation>
    <scope>NUCLEOTIDE SEQUENCE [LARGE SCALE GENOMIC DNA]</scope>
    <source>
        <strain evidence="2 3">AM25-6</strain>
    </source>
</reference>
<evidence type="ECO:0000313" key="3">
    <source>
        <dbReference type="Proteomes" id="UP000261212"/>
    </source>
</evidence>
<gene>
    <name evidence="2" type="ORF">DW687_06750</name>
</gene>
<keyword evidence="1" id="KW-1133">Transmembrane helix</keyword>
<organism evidence="2 3">
    <name type="scientific">Anaerofustis stercorihominis</name>
    <dbReference type="NCBI Taxonomy" id="214853"/>
    <lineage>
        <taxon>Bacteria</taxon>
        <taxon>Bacillati</taxon>
        <taxon>Bacillota</taxon>
        <taxon>Clostridia</taxon>
        <taxon>Eubacteriales</taxon>
        <taxon>Eubacteriaceae</taxon>
        <taxon>Anaerofustis</taxon>
    </lineage>
</organism>
<dbReference type="RefSeq" id="WP_117532174.1">
    <property type="nucleotide sequence ID" value="NZ_QUSM01000003.1"/>
</dbReference>
<keyword evidence="1" id="KW-0812">Transmembrane</keyword>
<proteinExistence type="predicted"/>
<feature type="transmembrane region" description="Helical" evidence="1">
    <location>
        <begin position="108"/>
        <end position="128"/>
    </location>
</feature>
<dbReference type="AlphaFoldDB" id="A0A3E3DZV7"/>
<feature type="transmembrane region" description="Helical" evidence="1">
    <location>
        <begin position="140"/>
        <end position="157"/>
    </location>
</feature>
<comment type="caution">
    <text evidence="2">The sequence shown here is derived from an EMBL/GenBank/DDBJ whole genome shotgun (WGS) entry which is preliminary data.</text>
</comment>
<dbReference type="EMBL" id="QUSM01000003">
    <property type="protein sequence ID" value="RGD74459.1"/>
    <property type="molecule type" value="Genomic_DNA"/>
</dbReference>
<keyword evidence="1" id="KW-0472">Membrane</keyword>
<evidence type="ECO:0000313" key="2">
    <source>
        <dbReference type="EMBL" id="RGD74459.1"/>
    </source>
</evidence>